<evidence type="ECO:0000256" key="4">
    <source>
        <dbReference type="ARBA" id="ARBA00022989"/>
    </source>
</evidence>
<evidence type="ECO:0000259" key="9">
    <source>
        <dbReference type="PROSITE" id="PS51967"/>
    </source>
</evidence>
<evidence type="ECO:0000313" key="10">
    <source>
        <dbReference type="EMBL" id="QWN56395.1"/>
    </source>
</evidence>
<evidence type="ECO:0000256" key="6">
    <source>
        <dbReference type="PROSITE-ProRule" id="PRU01311"/>
    </source>
</evidence>
<dbReference type="EMBL" id="MZ081396">
    <property type="protein sequence ID" value="QWN56395.1"/>
    <property type="molecule type" value="Genomic_RNA"/>
</dbReference>
<comment type="subcellular location">
    <subcellularLocation>
        <location evidence="1">Host membrane</location>
        <topology evidence="1">Multi-pass membrane protein</topology>
    </subcellularLocation>
</comment>
<keyword evidence="5 6" id="KW-0472">Membrane</keyword>
<protein>
    <submittedName>
        <fullName evidence="10">Nonstructural protein 3</fullName>
    </submittedName>
</protein>
<keyword evidence="3 6" id="KW-1043">Host membrane</keyword>
<dbReference type="GO" id="GO:0033644">
    <property type="term" value="C:host cell membrane"/>
    <property type="evidence" value="ECO:0007669"/>
    <property type="project" value="UniProtKB-SubCell"/>
</dbReference>
<dbReference type="PROSITE" id="PS51966">
    <property type="entry name" value="COV_VIROPORIN_3A_TM"/>
    <property type="match status" value="1"/>
</dbReference>
<evidence type="ECO:0000256" key="2">
    <source>
        <dbReference type="ARBA" id="ARBA00022692"/>
    </source>
</evidence>
<evidence type="ECO:0000256" key="7">
    <source>
        <dbReference type="SAM" id="Phobius"/>
    </source>
</evidence>
<proteinExistence type="predicted"/>
<feature type="domain" description="CoV 3a-like viroporin TM" evidence="8">
    <location>
        <begin position="42"/>
        <end position="132"/>
    </location>
</feature>
<dbReference type="PROSITE" id="PS51967">
    <property type="entry name" value="COV_VIROPORIN_3A_CD"/>
    <property type="match status" value="1"/>
</dbReference>
<evidence type="ECO:0000256" key="1">
    <source>
        <dbReference type="ARBA" id="ARBA00004301"/>
    </source>
</evidence>
<evidence type="ECO:0000256" key="5">
    <source>
        <dbReference type="ARBA" id="ARBA00023136"/>
    </source>
</evidence>
<keyword evidence="4 6" id="KW-1133">Transmembrane helix</keyword>
<evidence type="ECO:0000259" key="8">
    <source>
        <dbReference type="PROSITE" id="PS51966"/>
    </source>
</evidence>
<feature type="domain" description="CoV 3a-like viroporin CD" evidence="9">
    <location>
        <begin position="136"/>
        <end position="211"/>
    </location>
</feature>
<organism evidence="10">
    <name type="scientific">Alphacoronavirus sp</name>
    <dbReference type="NCBI Taxonomy" id="1906673"/>
    <lineage>
        <taxon>Viruses</taxon>
        <taxon>Riboviria</taxon>
        <taxon>Orthornavirae</taxon>
        <taxon>Pisuviricota</taxon>
        <taxon>Pisoniviricetes</taxon>
        <taxon>Nidovirales</taxon>
        <taxon>Cornidovirineae</taxon>
        <taxon>Coronaviridae</taxon>
        <taxon>Orthocoronavirinae</taxon>
        <taxon>Alphacoronavirus</taxon>
    </lineage>
</organism>
<dbReference type="InterPro" id="IPR046446">
    <property type="entry name" value="a/bCoV_VIROPORIN_3A-like_CD"/>
</dbReference>
<sequence length="231" mass="26375">MKKSTCINMFLGLFQYTIDTVVKEAAQSANLSQDAVSDLELRVVPIRQASNITGFLLTSAFVYFFALFKASTYRRNLFLLLARFASLFLYCPLLFYCEAYLDASVIFITILCRLLLVCFYSWRYKNALFLVYNSTTLYFLNGKAAYYTGEPLIVLSGGDHYIKIDKLFVPFVSCTQLYLAVRGRCEFDMQLLRVVELLDGNKLYIFSQHTIVGITNSAFEGIQLDDYATIS</sequence>
<dbReference type="GO" id="GO:0016020">
    <property type="term" value="C:membrane"/>
    <property type="evidence" value="ECO:0007669"/>
    <property type="project" value="UniProtKB-UniRule"/>
</dbReference>
<evidence type="ECO:0000256" key="3">
    <source>
        <dbReference type="ARBA" id="ARBA00022870"/>
    </source>
</evidence>
<keyword evidence="2 6" id="KW-0812">Transmembrane</keyword>
<accession>A0A8F0ZUL4</accession>
<dbReference type="Pfam" id="PF03053">
    <property type="entry name" value="Corona_NS3b"/>
    <property type="match status" value="1"/>
</dbReference>
<dbReference type="InterPro" id="IPR004293">
    <property type="entry name" value="Coronavirus_Orf3a/b"/>
</dbReference>
<gene>
    <name evidence="10" type="primary">NS3</name>
</gene>
<feature type="transmembrane region" description="Helical" evidence="7">
    <location>
        <begin position="103"/>
        <end position="122"/>
    </location>
</feature>
<reference evidence="10" key="1">
    <citation type="journal article" date="2021" name="Cell">
        <title>Identification of novel bat coronaviruses sheds light on the evolutionary origins of SARS-CoV-2 and related viruses.</title>
        <authorList>
            <person name="Zhou H."/>
            <person name="Ji J."/>
            <person name="Chen X."/>
            <person name="Bi Y."/>
            <person name="Li J."/>
            <person name="Wang Q."/>
            <person name="Hu T."/>
            <person name="Song H."/>
            <person name="Zhao R."/>
            <person name="Chen Y."/>
            <person name="Cui M."/>
            <person name="Zhang Y."/>
            <person name="Hughes A.C."/>
            <person name="Holmes E.C."/>
            <person name="Shi W."/>
        </authorList>
    </citation>
    <scope>NUCLEOTIDE SEQUENCE</scope>
    <source>
        <strain evidence="10">Bat/Yunnan/HlYN18/2020</strain>
    </source>
</reference>
<name>A0A8F0ZUL4_9ALPC</name>
<dbReference type="InterPro" id="IPR046445">
    <property type="entry name" value="a/bCoV_VIROPORIN_3A-like_TM"/>
</dbReference>
<feature type="transmembrane region" description="Helical" evidence="7">
    <location>
        <begin position="77"/>
        <end position="97"/>
    </location>
</feature>
<feature type="transmembrane region" description="Helical" evidence="7">
    <location>
        <begin position="49"/>
        <end position="68"/>
    </location>
</feature>